<keyword evidence="2" id="KW-1185">Reference proteome</keyword>
<dbReference type="AlphaFoldDB" id="A0A397SMK2"/>
<protein>
    <submittedName>
        <fullName evidence="1">Uncharacterized protein</fullName>
    </submittedName>
</protein>
<evidence type="ECO:0000313" key="1">
    <source>
        <dbReference type="EMBL" id="RIA84051.1"/>
    </source>
</evidence>
<organism evidence="1 2">
    <name type="scientific">Glomus cerebriforme</name>
    <dbReference type="NCBI Taxonomy" id="658196"/>
    <lineage>
        <taxon>Eukaryota</taxon>
        <taxon>Fungi</taxon>
        <taxon>Fungi incertae sedis</taxon>
        <taxon>Mucoromycota</taxon>
        <taxon>Glomeromycotina</taxon>
        <taxon>Glomeromycetes</taxon>
        <taxon>Glomerales</taxon>
        <taxon>Glomeraceae</taxon>
        <taxon>Glomus</taxon>
    </lineage>
</organism>
<evidence type="ECO:0000313" key="2">
    <source>
        <dbReference type="Proteomes" id="UP000265703"/>
    </source>
</evidence>
<dbReference type="EMBL" id="QKYT01000521">
    <property type="protein sequence ID" value="RIA84051.1"/>
    <property type="molecule type" value="Genomic_DNA"/>
</dbReference>
<proteinExistence type="predicted"/>
<dbReference type="Proteomes" id="UP000265703">
    <property type="component" value="Unassembled WGS sequence"/>
</dbReference>
<sequence>MNKNGHKSNYDSRIYAKQIKNYRIITSSEHSSYSKCTLTKQKKCRDHARNLIFTVKPLPRIENPSHTHIEWTYLTTNTRRTELIHRSHHPQIHLPRQRPRQLYPDGRKKPVGLEIILREEGRLAQNKNVQVEDIGTINVQVEDIDVINNPAIIKHKDDNNVSIEEVNGTRDKKCKIWSLCKDMSKCYLTV</sequence>
<comment type="caution">
    <text evidence="1">The sequence shown here is derived from an EMBL/GenBank/DDBJ whole genome shotgun (WGS) entry which is preliminary data.</text>
</comment>
<name>A0A397SMK2_9GLOM</name>
<reference evidence="1 2" key="1">
    <citation type="submission" date="2018-06" db="EMBL/GenBank/DDBJ databases">
        <title>Comparative genomics reveals the genomic features of Rhizophagus irregularis, R. cerebriforme, R. diaphanum and Gigaspora rosea, and their symbiotic lifestyle signature.</title>
        <authorList>
            <person name="Morin E."/>
            <person name="San Clemente H."/>
            <person name="Chen E.C.H."/>
            <person name="De La Providencia I."/>
            <person name="Hainaut M."/>
            <person name="Kuo A."/>
            <person name="Kohler A."/>
            <person name="Murat C."/>
            <person name="Tang N."/>
            <person name="Roy S."/>
            <person name="Loubradou J."/>
            <person name="Henrissat B."/>
            <person name="Grigoriev I.V."/>
            <person name="Corradi N."/>
            <person name="Roux C."/>
            <person name="Martin F.M."/>
        </authorList>
    </citation>
    <scope>NUCLEOTIDE SEQUENCE [LARGE SCALE GENOMIC DNA]</scope>
    <source>
        <strain evidence="1 2">DAOM 227022</strain>
    </source>
</reference>
<accession>A0A397SMK2</accession>
<gene>
    <name evidence="1" type="ORF">C1645_832846</name>
</gene>